<feature type="transmembrane region" description="Helical" evidence="1">
    <location>
        <begin position="118"/>
        <end position="137"/>
    </location>
</feature>
<evidence type="ECO:0000313" key="3">
    <source>
        <dbReference type="Proteomes" id="UP000603434"/>
    </source>
</evidence>
<sequence length="226" mass="25306">MYNFLTGPGLWLSIGICLIGLFVRGVMYVKGLSWQLDRVAYTAHPKAGIKGALRSIFFWIIPFGTRGWRAQPFMTVLCYTFHVGAVGVPLFLAAHNMILKEKMGFSFFIALNQKLADILSWGVVISAAFLMLRRIALPEVRILTTMHDYAVLLLSVAPFITGLICRYQWGDASFWLPAHIFCGEILLIAVPFTKLSHILLFFMSRAQLGMDFGIKRGGLKGKGIAW</sequence>
<name>A0A8J6NXS2_9BACT</name>
<dbReference type="Proteomes" id="UP000603434">
    <property type="component" value="Unassembled WGS sequence"/>
</dbReference>
<dbReference type="InterPro" id="IPR054903">
    <property type="entry name" value="sulf_resp_HmcE"/>
</dbReference>
<keyword evidence="1" id="KW-0472">Membrane</keyword>
<evidence type="ECO:0000313" key="2">
    <source>
        <dbReference type="EMBL" id="MBC8361863.1"/>
    </source>
</evidence>
<dbReference type="SUPFAM" id="SSF103501">
    <property type="entry name" value="Respiratory nitrate reductase 1 gamma chain"/>
    <property type="match status" value="1"/>
</dbReference>
<reference evidence="2 3" key="1">
    <citation type="submission" date="2020-08" db="EMBL/GenBank/DDBJ databases">
        <title>Bridging the membrane lipid divide: bacteria of the FCB group superphylum have the potential to synthesize archaeal ether lipids.</title>
        <authorList>
            <person name="Villanueva L."/>
            <person name="Von Meijenfeldt F.A.B."/>
            <person name="Westbye A.B."/>
            <person name="Yadav S."/>
            <person name="Hopmans E.C."/>
            <person name="Dutilh B.E."/>
            <person name="Sinninghe Damste J.S."/>
        </authorList>
    </citation>
    <scope>NUCLEOTIDE SEQUENCE [LARGE SCALE GENOMIC DNA]</scope>
    <source>
        <strain evidence="2">NIOZ-UU30</strain>
    </source>
</reference>
<dbReference type="EMBL" id="JACNJH010000156">
    <property type="protein sequence ID" value="MBC8361863.1"/>
    <property type="molecule type" value="Genomic_DNA"/>
</dbReference>
<keyword evidence="1" id="KW-1133">Transmembrane helix</keyword>
<evidence type="ECO:0000256" key="1">
    <source>
        <dbReference type="SAM" id="Phobius"/>
    </source>
</evidence>
<gene>
    <name evidence="2" type="ORF">H8E23_10740</name>
</gene>
<feature type="transmembrane region" description="Helical" evidence="1">
    <location>
        <begin position="149"/>
        <end position="169"/>
    </location>
</feature>
<feature type="transmembrane region" description="Helical" evidence="1">
    <location>
        <begin position="9"/>
        <end position="27"/>
    </location>
</feature>
<accession>A0A8J6NXS2</accession>
<organism evidence="2 3">
    <name type="scientific">Candidatus Desulfatibia profunda</name>
    <dbReference type="NCBI Taxonomy" id="2841695"/>
    <lineage>
        <taxon>Bacteria</taxon>
        <taxon>Pseudomonadati</taxon>
        <taxon>Thermodesulfobacteriota</taxon>
        <taxon>Desulfobacteria</taxon>
        <taxon>Desulfobacterales</taxon>
        <taxon>Desulfobacterales incertae sedis</taxon>
        <taxon>Candidatus Desulfatibia</taxon>
    </lineage>
</organism>
<evidence type="ECO:0008006" key="4">
    <source>
        <dbReference type="Google" id="ProtNLM"/>
    </source>
</evidence>
<comment type="caution">
    <text evidence="2">The sequence shown here is derived from an EMBL/GenBank/DDBJ whole genome shotgun (WGS) entry which is preliminary data.</text>
</comment>
<dbReference type="AlphaFoldDB" id="A0A8J6NXS2"/>
<proteinExistence type="predicted"/>
<protein>
    <recommendedName>
        <fullName evidence="4">NarG-like domain-containing protein</fullName>
    </recommendedName>
</protein>
<feature type="transmembrane region" description="Helical" evidence="1">
    <location>
        <begin position="175"/>
        <end position="202"/>
    </location>
</feature>
<dbReference type="NCBIfam" id="NF045716">
    <property type="entry name" value="sulf_resp_HmcE"/>
    <property type="match status" value="1"/>
</dbReference>
<feature type="transmembrane region" description="Helical" evidence="1">
    <location>
        <begin position="76"/>
        <end position="98"/>
    </location>
</feature>
<dbReference type="Gene3D" id="1.20.950.20">
    <property type="entry name" value="Transmembrane di-heme cytochromes, Chain C"/>
    <property type="match status" value="1"/>
</dbReference>
<dbReference type="InterPro" id="IPR036197">
    <property type="entry name" value="NarG-like_sf"/>
</dbReference>
<keyword evidence="1" id="KW-0812">Transmembrane</keyword>